<dbReference type="EMBL" id="SKBQ01000063">
    <property type="protein sequence ID" value="TPX09695.1"/>
    <property type="molecule type" value="Genomic_DNA"/>
</dbReference>
<name>A0A507AI07_9PEZI</name>
<dbReference type="STRING" id="1093900.A0A507AI07"/>
<keyword evidence="4" id="KW-1185">Reference proteome</keyword>
<reference evidence="3 4" key="1">
    <citation type="submission" date="2019-06" db="EMBL/GenBank/DDBJ databases">
        <title>Draft genome sequence of the filamentous fungus Phialemoniopsis curvata isolated from diesel fuel.</title>
        <authorList>
            <person name="Varaljay V.A."/>
            <person name="Lyon W.J."/>
            <person name="Crouch A.L."/>
            <person name="Drake C.E."/>
            <person name="Hollomon J.M."/>
            <person name="Nadeau L.J."/>
            <person name="Nunn H.S."/>
            <person name="Stevenson B.S."/>
            <person name="Bojanowski C.L."/>
            <person name="Crookes-Goodson W.J."/>
        </authorList>
    </citation>
    <scope>NUCLEOTIDE SEQUENCE [LARGE SCALE GENOMIC DNA]</scope>
    <source>
        <strain evidence="3 4">D216</strain>
    </source>
</reference>
<dbReference type="InParanoid" id="A0A507AI07"/>
<dbReference type="GO" id="GO:0042578">
    <property type="term" value="F:phosphoric ester hydrolase activity"/>
    <property type="evidence" value="ECO:0007669"/>
    <property type="project" value="UniProtKB-ARBA"/>
</dbReference>
<dbReference type="InterPro" id="IPR007312">
    <property type="entry name" value="Phosphoesterase"/>
</dbReference>
<dbReference type="GeneID" id="41976481"/>
<comment type="caution">
    <text evidence="3">The sequence shown here is derived from an EMBL/GenBank/DDBJ whole genome shotgun (WGS) entry which is preliminary data.</text>
</comment>
<accession>A0A507AI07</accession>
<protein>
    <recommendedName>
        <fullName evidence="5">Phosphoesterase</fullName>
    </recommendedName>
</protein>
<gene>
    <name evidence="3" type="ORF">E0L32_009034</name>
</gene>
<keyword evidence="1" id="KW-0378">Hydrolase</keyword>
<feature type="chain" id="PRO_5021406914" description="Phosphoesterase" evidence="2">
    <location>
        <begin position="19"/>
        <end position="461"/>
    </location>
</feature>
<organism evidence="3 4">
    <name type="scientific">Thyridium curvatum</name>
    <dbReference type="NCBI Taxonomy" id="1093900"/>
    <lineage>
        <taxon>Eukaryota</taxon>
        <taxon>Fungi</taxon>
        <taxon>Dikarya</taxon>
        <taxon>Ascomycota</taxon>
        <taxon>Pezizomycotina</taxon>
        <taxon>Sordariomycetes</taxon>
        <taxon>Sordariomycetidae</taxon>
        <taxon>Thyridiales</taxon>
        <taxon>Thyridiaceae</taxon>
        <taxon>Thyridium</taxon>
    </lineage>
</organism>
<dbReference type="PANTHER" id="PTHR31956:SF1">
    <property type="entry name" value="NON-SPECIFIC PHOSPHOLIPASE C1"/>
    <property type="match status" value="1"/>
</dbReference>
<dbReference type="GO" id="GO:0009395">
    <property type="term" value="P:phospholipid catabolic process"/>
    <property type="evidence" value="ECO:0007669"/>
    <property type="project" value="TreeGrafter"/>
</dbReference>
<evidence type="ECO:0000256" key="1">
    <source>
        <dbReference type="ARBA" id="ARBA00022801"/>
    </source>
</evidence>
<evidence type="ECO:0000256" key="2">
    <source>
        <dbReference type="SAM" id="SignalP"/>
    </source>
</evidence>
<sequence>MVHLKLTGVVALSGLAAAAAPAWKEGIKNVVVLVQENRSFDTIAGGLNYTKDIDGLLHTNYCNAMNVSDPNSVADVCAGPLAADVAADDPNHSISGVNMQLFSTFHPDEAAVSHNPAWKFQNMRGFVTEQSISYKTQDKSRVAEAINYYPPEHIPVLASLAKNFLLFDRWFCAVPGPTNPNRAYITSGTSAGHGRNDAAFTVYNLTQKSVFEQLSEKGISWTNYQNSTTGPGKGFNPDAAFYKWTKDSGAADTNIKPLAQFYQDAAAGALPSFTYINPECCNYQSMHPPSPISMGEDFIKGIYEALRNSPQWNSTLFILTFDEHGGFGDHVPPPVGVPAGDDLTYIEKAKDGGNISFDFTRLGPRVPTFLISPWVAKGQVEHAGRNFGGEYTHTSILATLSELWGIEKLTPRTQWSATFEHLFLNKPRRECSSPRKLPNPVPCAWLGTPFKTTLSDPAVYL</sequence>
<dbReference type="RefSeq" id="XP_030991406.1">
    <property type="nucleotide sequence ID" value="XM_031143955.1"/>
</dbReference>
<dbReference type="AlphaFoldDB" id="A0A507AI07"/>
<evidence type="ECO:0000313" key="4">
    <source>
        <dbReference type="Proteomes" id="UP000319257"/>
    </source>
</evidence>
<evidence type="ECO:0008006" key="5">
    <source>
        <dbReference type="Google" id="ProtNLM"/>
    </source>
</evidence>
<feature type="signal peptide" evidence="2">
    <location>
        <begin position="1"/>
        <end position="18"/>
    </location>
</feature>
<dbReference type="OrthoDB" id="5135119at2759"/>
<dbReference type="Proteomes" id="UP000319257">
    <property type="component" value="Unassembled WGS sequence"/>
</dbReference>
<dbReference type="InterPro" id="IPR017850">
    <property type="entry name" value="Alkaline_phosphatase_core_sf"/>
</dbReference>
<dbReference type="SUPFAM" id="SSF53649">
    <property type="entry name" value="Alkaline phosphatase-like"/>
    <property type="match status" value="1"/>
</dbReference>
<dbReference type="Pfam" id="PF04185">
    <property type="entry name" value="Phosphoesterase"/>
    <property type="match status" value="1"/>
</dbReference>
<dbReference type="PANTHER" id="PTHR31956">
    <property type="entry name" value="NON-SPECIFIC PHOSPHOLIPASE C4-RELATED"/>
    <property type="match status" value="1"/>
</dbReference>
<keyword evidence="2" id="KW-0732">Signal</keyword>
<dbReference type="Gene3D" id="3.40.720.10">
    <property type="entry name" value="Alkaline Phosphatase, subunit A"/>
    <property type="match status" value="2"/>
</dbReference>
<evidence type="ECO:0000313" key="3">
    <source>
        <dbReference type="EMBL" id="TPX09695.1"/>
    </source>
</evidence>
<proteinExistence type="predicted"/>